<dbReference type="AlphaFoldDB" id="A0A4Y9YSS0"/>
<gene>
    <name evidence="1" type="ORF">EVG20_g5841</name>
</gene>
<organism evidence="1 2">
    <name type="scientific">Dentipellis fragilis</name>
    <dbReference type="NCBI Taxonomy" id="205917"/>
    <lineage>
        <taxon>Eukaryota</taxon>
        <taxon>Fungi</taxon>
        <taxon>Dikarya</taxon>
        <taxon>Basidiomycota</taxon>
        <taxon>Agaricomycotina</taxon>
        <taxon>Agaricomycetes</taxon>
        <taxon>Russulales</taxon>
        <taxon>Hericiaceae</taxon>
        <taxon>Dentipellis</taxon>
    </lineage>
</organism>
<sequence length="141" mass="15480">MLLARRMHNSNFAHPERLHGLHAAPRAYPPNLANLHEYAPTGLADELHVLEHGAVAAVLEVRPDALLRVADLVEVVGRGRLDGAARDARDEARTEEDVQDAQVLRRVRDGDILVARAEGILDAGAEVVGARHRSESEELWV</sequence>
<evidence type="ECO:0000313" key="2">
    <source>
        <dbReference type="Proteomes" id="UP000298327"/>
    </source>
</evidence>
<proteinExistence type="predicted"/>
<dbReference type="Proteomes" id="UP000298327">
    <property type="component" value="Unassembled WGS sequence"/>
</dbReference>
<keyword evidence="2" id="KW-1185">Reference proteome</keyword>
<accession>A0A4Y9YSS0</accession>
<reference evidence="1 2" key="1">
    <citation type="submission" date="2019-02" db="EMBL/GenBank/DDBJ databases">
        <title>Genome sequencing of the rare red list fungi Dentipellis fragilis.</title>
        <authorList>
            <person name="Buettner E."/>
            <person name="Kellner H."/>
        </authorList>
    </citation>
    <scope>NUCLEOTIDE SEQUENCE [LARGE SCALE GENOMIC DNA]</scope>
    <source>
        <strain evidence="1 2">DSM 105465</strain>
    </source>
</reference>
<name>A0A4Y9YSS0_9AGAM</name>
<protein>
    <submittedName>
        <fullName evidence="1">Uncharacterized protein</fullName>
    </submittedName>
</protein>
<evidence type="ECO:0000313" key="1">
    <source>
        <dbReference type="EMBL" id="TFY64758.1"/>
    </source>
</evidence>
<dbReference type="EMBL" id="SEOQ01000362">
    <property type="protein sequence ID" value="TFY64758.1"/>
    <property type="molecule type" value="Genomic_DNA"/>
</dbReference>
<comment type="caution">
    <text evidence="1">The sequence shown here is derived from an EMBL/GenBank/DDBJ whole genome shotgun (WGS) entry which is preliminary data.</text>
</comment>